<proteinExistence type="predicted"/>
<dbReference type="GO" id="GO:0000160">
    <property type="term" value="P:phosphorelay signal transduction system"/>
    <property type="evidence" value="ECO:0007669"/>
    <property type="project" value="InterPro"/>
</dbReference>
<dbReference type="EMBL" id="JACJFM010000001">
    <property type="protein sequence ID" value="MBB1485224.1"/>
    <property type="molecule type" value="Genomic_DNA"/>
</dbReference>
<evidence type="ECO:0000256" key="1">
    <source>
        <dbReference type="ARBA" id="ARBA00022553"/>
    </source>
</evidence>
<gene>
    <name evidence="4" type="ORF">H4O21_01135</name>
</gene>
<dbReference type="PROSITE" id="PS50110">
    <property type="entry name" value="RESPONSE_REGULATORY"/>
    <property type="match status" value="1"/>
</dbReference>
<dbReference type="SMART" id="SM00448">
    <property type="entry name" value="REC"/>
    <property type="match status" value="1"/>
</dbReference>
<dbReference type="SUPFAM" id="SSF52172">
    <property type="entry name" value="CheY-like"/>
    <property type="match status" value="1"/>
</dbReference>
<evidence type="ECO:0000313" key="5">
    <source>
        <dbReference type="Proteomes" id="UP000565262"/>
    </source>
</evidence>
<dbReference type="PANTHER" id="PTHR44591:SF3">
    <property type="entry name" value="RESPONSE REGULATORY DOMAIN-CONTAINING PROTEIN"/>
    <property type="match status" value="1"/>
</dbReference>
<reference evidence="4 5" key="1">
    <citation type="submission" date="2020-08" db="EMBL/GenBank/DDBJ databases">
        <title>Oceanospirillum sp. nov. isolated from marine sediment.</title>
        <authorList>
            <person name="Ji X."/>
        </authorList>
    </citation>
    <scope>NUCLEOTIDE SEQUENCE [LARGE SCALE GENOMIC DNA]</scope>
    <source>
        <strain evidence="4 5">D5</strain>
    </source>
</reference>
<dbReference type="InterPro" id="IPR011006">
    <property type="entry name" value="CheY-like_superfamily"/>
</dbReference>
<feature type="modified residue" description="4-aspartylphosphate" evidence="2">
    <location>
        <position position="54"/>
    </location>
</feature>
<name>A0A839IKH4_9GAMM</name>
<evidence type="ECO:0000313" key="4">
    <source>
        <dbReference type="EMBL" id="MBB1485224.1"/>
    </source>
</evidence>
<keyword evidence="1 2" id="KW-0597">Phosphoprotein</keyword>
<dbReference type="PANTHER" id="PTHR44591">
    <property type="entry name" value="STRESS RESPONSE REGULATOR PROTEIN 1"/>
    <property type="match status" value="1"/>
</dbReference>
<comment type="caution">
    <text evidence="4">The sequence shown here is derived from an EMBL/GenBank/DDBJ whole genome shotgun (WGS) entry which is preliminary data.</text>
</comment>
<evidence type="ECO:0000256" key="2">
    <source>
        <dbReference type="PROSITE-ProRule" id="PRU00169"/>
    </source>
</evidence>
<dbReference type="Proteomes" id="UP000565262">
    <property type="component" value="Unassembled WGS sequence"/>
</dbReference>
<dbReference type="AlphaFoldDB" id="A0A839IKH4"/>
<organism evidence="4 5">
    <name type="scientific">Oceanospirillum sediminis</name>
    <dbReference type="NCBI Taxonomy" id="2760088"/>
    <lineage>
        <taxon>Bacteria</taxon>
        <taxon>Pseudomonadati</taxon>
        <taxon>Pseudomonadota</taxon>
        <taxon>Gammaproteobacteria</taxon>
        <taxon>Oceanospirillales</taxon>
        <taxon>Oceanospirillaceae</taxon>
        <taxon>Oceanospirillum</taxon>
    </lineage>
</organism>
<evidence type="ECO:0000259" key="3">
    <source>
        <dbReference type="PROSITE" id="PS50110"/>
    </source>
</evidence>
<dbReference type="RefSeq" id="WP_182806996.1">
    <property type="nucleotide sequence ID" value="NZ_JACJFM010000001.1"/>
</dbReference>
<keyword evidence="5" id="KW-1185">Reference proteome</keyword>
<dbReference type="InterPro" id="IPR050595">
    <property type="entry name" value="Bact_response_regulator"/>
</dbReference>
<accession>A0A839IKH4</accession>
<dbReference type="InterPro" id="IPR001789">
    <property type="entry name" value="Sig_transdc_resp-reg_receiver"/>
</dbReference>
<feature type="domain" description="Response regulatory" evidence="3">
    <location>
        <begin position="6"/>
        <end position="121"/>
    </location>
</feature>
<protein>
    <submittedName>
        <fullName evidence="4">Response regulator</fullName>
    </submittedName>
</protein>
<sequence>MQEKKVIAIADDDPDTLELLQEFLGDYQVRCFQRPEDLLFALEPDNLPDLIISDVMMNQMDGYTLCQMVKKRDELKHIPVLLISGYGDKVDFRKAIECGANEYLEKPVAIDVLKRRVCEHLRE</sequence>
<dbReference type="Pfam" id="PF00072">
    <property type="entry name" value="Response_reg"/>
    <property type="match status" value="1"/>
</dbReference>
<dbReference type="Gene3D" id="3.40.50.2300">
    <property type="match status" value="1"/>
</dbReference>